<evidence type="ECO:0000313" key="1">
    <source>
        <dbReference type="EMBL" id="MDC5699339.1"/>
    </source>
</evidence>
<dbReference type="Pfam" id="PF11392">
    <property type="entry name" value="AllH"/>
    <property type="match status" value="1"/>
</dbReference>
<gene>
    <name evidence="1" type="ORF">OO014_18985</name>
</gene>
<feature type="non-terminal residue" evidence="1">
    <location>
        <position position="1"/>
    </location>
</feature>
<sequence>LEWDGVGTVGPLEWDGVGTAGPLEWAAGRLAAAALADAPIDAPIDGLLTTLVGRGPGLTPSGDDAVAGVLLALRSAGELAAVQRLGAALVPHLHRTTSISAALLRAAVEGYAVPEVVALLDAPHPSSDPDLLARVLAIGHSSGRDLVVGVTAARRALAEHRTSVAHLKEGALHG</sequence>
<organism evidence="1 2">
    <name type="scientific">Intrasporangium calvum</name>
    <dbReference type="NCBI Taxonomy" id="53358"/>
    <lineage>
        <taxon>Bacteria</taxon>
        <taxon>Bacillati</taxon>
        <taxon>Actinomycetota</taxon>
        <taxon>Actinomycetes</taxon>
        <taxon>Micrococcales</taxon>
        <taxon>Intrasporangiaceae</taxon>
        <taxon>Intrasporangium</taxon>
    </lineage>
</organism>
<keyword evidence="2" id="KW-1185">Reference proteome</keyword>
<accession>A0ABT5GMN7</accession>
<name>A0ABT5GMN7_9MICO</name>
<dbReference type="InterPro" id="IPR021530">
    <property type="entry name" value="AllH-like"/>
</dbReference>
<protein>
    <submittedName>
        <fullName evidence="1">DUF2877 domain-containing protein</fullName>
    </submittedName>
</protein>
<reference evidence="1 2" key="1">
    <citation type="submission" date="2022-11" db="EMBL/GenBank/DDBJ databases">
        <title>Anaerobic phenanthrene biodegradation by a DNRA strain PheN6.</title>
        <authorList>
            <person name="Zhang Z."/>
        </authorList>
    </citation>
    <scope>NUCLEOTIDE SEQUENCE [LARGE SCALE GENOMIC DNA]</scope>
    <source>
        <strain evidence="1 2">PheN6</strain>
    </source>
</reference>
<dbReference type="Proteomes" id="UP001150259">
    <property type="component" value="Unassembled WGS sequence"/>
</dbReference>
<comment type="caution">
    <text evidence="1">The sequence shown here is derived from an EMBL/GenBank/DDBJ whole genome shotgun (WGS) entry which is preliminary data.</text>
</comment>
<proteinExistence type="predicted"/>
<evidence type="ECO:0000313" key="2">
    <source>
        <dbReference type="Proteomes" id="UP001150259"/>
    </source>
</evidence>
<dbReference type="RefSeq" id="WP_272463892.1">
    <property type="nucleotide sequence ID" value="NZ_JAPFQL010000140.1"/>
</dbReference>
<dbReference type="EMBL" id="JAPFQL010000140">
    <property type="protein sequence ID" value="MDC5699339.1"/>
    <property type="molecule type" value="Genomic_DNA"/>
</dbReference>